<gene>
    <name evidence="13" type="ORF">Dbus_chr2Rg764</name>
    <name evidence="14" type="ORF">Dbus_chr2Rg765</name>
</gene>
<feature type="domain" description="Peptidoglycan recognition protein family" evidence="12">
    <location>
        <begin position="21"/>
        <end position="163"/>
    </location>
</feature>
<evidence type="ECO:0000256" key="5">
    <source>
        <dbReference type="ARBA" id="ARBA00022729"/>
    </source>
</evidence>
<dbReference type="InterPro" id="IPR036505">
    <property type="entry name" value="Amidase/PGRP_sf"/>
</dbReference>
<keyword evidence="4 8" id="KW-0399">Innate immunity</keyword>
<evidence type="ECO:0000313" key="15">
    <source>
        <dbReference type="Proteomes" id="UP000494163"/>
    </source>
</evidence>
<dbReference type="GO" id="GO:0045087">
    <property type="term" value="P:innate immune response"/>
    <property type="evidence" value="ECO:0007669"/>
    <property type="project" value="UniProtKB-KW"/>
</dbReference>
<dbReference type="SMR" id="A0A0M4EFW4"/>
<dbReference type="GO" id="GO:0009253">
    <property type="term" value="P:peptidoglycan catabolic process"/>
    <property type="evidence" value="ECO:0007669"/>
    <property type="project" value="InterPro"/>
</dbReference>
<sequence>MANKALILLAVLLCAEAAFGVAVVSKAAWGGRAPRSKTTLANKLSYAVVHHTAGNYCSTRDACARELRSIQAYHMDSLQWPDIGYNFLIGGDGAVYEGRGWNVVGAHATNWNSKSLGISFLGNYNNNRATSAMINAAKGILADAVSRGQLVSGYILYGHRQVSATECPGTNLWNEIRTWSNWRA</sequence>
<evidence type="ECO:0000259" key="12">
    <source>
        <dbReference type="SMART" id="SM00701"/>
    </source>
</evidence>
<dbReference type="InterPro" id="IPR006619">
    <property type="entry name" value="PGRP_domain_met/bac"/>
</dbReference>
<proteinExistence type="inferred from homology"/>
<feature type="disulfide bond" evidence="9">
    <location>
        <begin position="57"/>
        <end position="63"/>
    </location>
</feature>
<dbReference type="GO" id="GO:0042834">
    <property type="term" value="F:peptidoglycan binding"/>
    <property type="evidence" value="ECO:0007669"/>
    <property type="project" value="InterPro"/>
</dbReference>
<dbReference type="CDD" id="cd06583">
    <property type="entry name" value="PGRP"/>
    <property type="match status" value="1"/>
</dbReference>
<evidence type="ECO:0000259" key="11">
    <source>
        <dbReference type="SMART" id="SM00644"/>
    </source>
</evidence>
<keyword evidence="5 10" id="KW-0732">Signal</keyword>
<evidence type="ECO:0000313" key="14">
    <source>
        <dbReference type="EMBL" id="ALC41186.1"/>
    </source>
</evidence>
<dbReference type="SMART" id="SM00644">
    <property type="entry name" value="Ami_2"/>
    <property type="match status" value="1"/>
</dbReference>
<dbReference type="FunFam" id="3.40.80.10:FF:000001">
    <property type="entry name" value="Peptidoglycan recognition protein 1"/>
    <property type="match status" value="1"/>
</dbReference>
<dbReference type="InterPro" id="IPR015510">
    <property type="entry name" value="PGRP"/>
</dbReference>
<dbReference type="EMBL" id="CP012524">
    <property type="protein sequence ID" value="ALC41186.1"/>
    <property type="molecule type" value="Genomic_DNA"/>
</dbReference>
<reference evidence="13 15" key="1">
    <citation type="submission" date="2015-08" db="EMBL/GenBank/DDBJ databases">
        <title>Ancestral chromatin configuration constrains chromatin evolution on differentiating sex chromosomes in Drosophila.</title>
        <authorList>
            <person name="Zhou Q."/>
            <person name="Bachtrog D."/>
        </authorList>
    </citation>
    <scope>NUCLEOTIDE SEQUENCE [LARGE SCALE GENOMIC DNA]</scope>
    <source>
        <tissue evidence="13">Whole larvae</tissue>
    </source>
</reference>
<evidence type="ECO:0000256" key="10">
    <source>
        <dbReference type="SAM" id="SignalP"/>
    </source>
</evidence>
<feature type="signal peptide" evidence="10">
    <location>
        <begin position="1"/>
        <end position="20"/>
    </location>
</feature>
<keyword evidence="15" id="KW-1185">Reference proteome</keyword>
<evidence type="ECO:0000256" key="6">
    <source>
        <dbReference type="ARBA" id="ARBA00022859"/>
    </source>
</evidence>
<evidence type="ECO:0000256" key="3">
    <source>
        <dbReference type="ARBA" id="ARBA00022525"/>
    </source>
</evidence>
<accession>A0A0M4EFW4</accession>
<dbReference type="Pfam" id="PF01510">
    <property type="entry name" value="Amidase_2"/>
    <property type="match status" value="1"/>
</dbReference>
<evidence type="ECO:0000256" key="4">
    <source>
        <dbReference type="ARBA" id="ARBA00022588"/>
    </source>
</evidence>
<dbReference type="OrthoDB" id="10001926at2759"/>
<organism evidence="13 15">
    <name type="scientific">Drosophila busckii</name>
    <name type="common">Fruit fly</name>
    <dbReference type="NCBI Taxonomy" id="30019"/>
    <lineage>
        <taxon>Eukaryota</taxon>
        <taxon>Metazoa</taxon>
        <taxon>Ecdysozoa</taxon>
        <taxon>Arthropoda</taxon>
        <taxon>Hexapoda</taxon>
        <taxon>Insecta</taxon>
        <taxon>Pterygota</taxon>
        <taxon>Neoptera</taxon>
        <taxon>Endopterygota</taxon>
        <taxon>Diptera</taxon>
        <taxon>Brachycera</taxon>
        <taxon>Muscomorpha</taxon>
        <taxon>Ephydroidea</taxon>
        <taxon>Drosophilidae</taxon>
        <taxon>Drosophila</taxon>
    </lineage>
</organism>
<dbReference type="OMA" id="WITEGRH"/>
<dbReference type="AlphaFoldDB" id="A0A0M4EFW4"/>
<dbReference type="GO" id="GO:0008270">
    <property type="term" value="F:zinc ion binding"/>
    <property type="evidence" value="ECO:0007669"/>
    <property type="project" value="InterPro"/>
</dbReference>
<keyword evidence="3" id="KW-0964">Secreted</keyword>
<protein>
    <recommendedName>
        <fullName evidence="8">Peptidoglycan-recognition protein</fullName>
    </recommendedName>
</protein>
<dbReference type="Gene3D" id="3.40.80.10">
    <property type="entry name" value="Peptidoglycan recognition protein-like"/>
    <property type="match status" value="1"/>
</dbReference>
<dbReference type="PIRSF" id="PIRSF037945">
    <property type="entry name" value="PGRPs"/>
    <property type="match status" value="1"/>
</dbReference>
<dbReference type="InterPro" id="IPR002502">
    <property type="entry name" value="Amidase_domain"/>
</dbReference>
<dbReference type="EMBL" id="CP012524">
    <property type="protein sequence ID" value="ALC41185.1"/>
    <property type="molecule type" value="Genomic_DNA"/>
</dbReference>
<dbReference type="PANTHER" id="PTHR11022">
    <property type="entry name" value="PEPTIDOGLYCAN RECOGNITION PROTEIN"/>
    <property type="match status" value="1"/>
</dbReference>
<evidence type="ECO:0000256" key="9">
    <source>
        <dbReference type="PIRSR" id="PIRSR037945-1"/>
    </source>
</evidence>
<dbReference type="GO" id="GO:0008745">
    <property type="term" value="F:N-acetylmuramoyl-L-alanine amidase activity"/>
    <property type="evidence" value="ECO:0007669"/>
    <property type="project" value="InterPro"/>
</dbReference>
<keyword evidence="7" id="KW-1015">Disulfide bond</keyword>
<evidence type="ECO:0000313" key="13">
    <source>
        <dbReference type="EMBL" id="ALC41185.1"/>
    </source>
</evidence>
<evidence type="ECO:0000256" key="2">
    <source>
        <dbReference type="ARBA" id="ARBA00007553"/>
    </source>
</evidence>
<evidence type="ECO:0000256" key="8">
    <source>
        <dbReference type="PIRNR" id="PIRNR037945"/>
    </source>
</evidence>
<dbReference type="SMART" id="SM00701">
    <property type="entry name" value="PGRP"/>
    <property type="match status" value="1"/>
</dbReference>
<dbReference type="Proteomes" id="UP000494163">
    <property type="component" value="Chromosome 2R"/>
</dbReference>
<dbReference type="STRING" id="30019.A0A0M4EFW4"/>
<evidence type="ECO:0000256" key="7">
    <source>
        <dbReference type="ARBA" id="ARBA00023157"/>
    </source>
</evidence>
<dbReference type="InterPro" id="IPR017331">
    <property type="entry name" value="Peptidoglycan_recognition"/>
</dbReference>
<evidence type="ECO:0000256" key="1">
    <source>
        <dbReference type="ARBA" id="ARBA00004613"/>
    </source>
</evidence>
<comment type="subcellular location">
    <subcellularLocation>
        <location evidence="1">Secreted</location>
    </subcellularLocation>
</comment>
<keyword evidence="6 8" id="KW-0391">Immunity</keyword>
<feature type="chain" id="PRO_5008846507" description="Peptidoglycan-recognition protein" evidence="10">
    <location>
        <begin position="21"/>
        <end position="184"/>
    </location>
</feature>
<comment type="similarity">
    <text evidence="2 8">Belongs to the N-acetylmuramoyl-L-alanine amidase 2 family.</text>
</comment>
<dbReference type="SUPFAM" id="SSF55846">
    <property type="entry name" value="N-acetylmuramoyl-L-alanine amidase-like"/>
    <property type="match status" value="1"/>
</dbReference>
<name>A0A0M4EFW4_DROBS</name>
<dbReference type="GO" id="GO:0005576">
    <property type="term" value="C:extracellular region"/>
    <property type="evidence" value="ECO:0007669"/>
    <property type="project" value="UniProtKB-SubCell"/>
</dbReference>
<feature type="domain" description="N-acetylmuramoyl-L-alanine amidase" evidence="11">
    <location>
        <begin position="33"/>
        <end position="169"/>
    </location>
</feature>
<dbReference type="PANTHER" id="PTHR11022:SF75">
    <property type="entry name" value="PEPTIDOGLYCAN-RECOGNITION PROTEIN SB1-RELATED"/>
    <property type="match status" value="1"/>
</dbReference>